<name>A0A0B6S7C2_BURPL</name>
<evidence type="ECO:0000256" key="12">
    <source>
        <dbReference type="RuleBase" id="RU003357"/>
    </source>
</evidence>
<dbReference type="Pfam" id="PF13620">
    <property type="entry name" value="CarboxypepD_reg"/>
    <property type="match status" value="1"/>
</dbReference>
<dbReference type="EMBL" id="CP002581">
    <property type="protein sequence ID" value="AJK50314.1"/>
    <property type="molecule type" value="Genomic_DNA"/>
</dbReference>
<dbReference type="KEGG" id="bpla:bpln_2g22800"/>
<dbReference type="Proteomes" id="UP000031838">
    <property type="component" value="Chromosome 2"/>
</dbReference>
<evidence type="ECO:0000313" key="17">
    <source>
        <dbReference type="Proteomes" id="UP000031838"/>
    </source>
</evidence>
<dbReference type="Pfam" id="PF00593">
    <property type="entry name" value="TonB_dep_Rec_b-barrel"/>
    <property type="match status" value="1"/>
</dbReference>
<protein>
    <submittedName>
        <fullName evidence="16">TonB-dependent siderophore receptor</fullName>
    </submittedName>
</protein>
<comment type="similarity">
    <text evidence="2 11 12">Belongs to the TonB-dependent receptor family.</text>
</comment>
<keyword evidence="9 16" id="KW-0675">Receptor</keyword>
<keyword evidence="6 13" id="KW-0732">Signal</keyword>
<reference evidence="16 17" key="2">
    <citation type="journal article" date="2016" name="Appl. Microbiol. Biotechnol.">
        <title>Mutations improving production and secretion of extracellular lipase by Burkholderia glumae PG1.</title>
        <authorList>
            <person name="Knapp A."/>
            <person name="Voget S."/>
            <person name="Gao R."/>
            <person name="Zaburannyi N."/>
            <person name="Krysciak D."/>
            <person name="Breuer M."/>
            <person name="Hauer B."/>
            <person name="Streit W.R."/>
            <person name="Muller R."/>
            <person name="Daniel R."/>
            <person name="Jaeger K.E."/>
        </authorList>
    </citation>
    <scope>NUCLEOTIDE SEQUENCE [LARGE SCALE GENOMIC DNA]</scope>
    <source>
        <strain evidence="16 17">PG1</strain>
    </source>
</reference>
<evidence type="ECO:0000256" key="10">
    <source>
        <dbReference type="ARBA" id="ARBA00023237"/>
    </source>
</evidence>
<evidence type="ECO:0000256" key="7">
    <source>
        <dbReference type="ARBA" id="ARBA00023077"/>
    </source>
</evidence>
<dbReference type="OrthoDB" id="9764669at2"/>
<dbReference type="SUPFAM" id="SSF49464">
    <property type="entry name" value="Carboxypeptidase regulatory domain-like"/>
    <property type="match status" value="1"/>
</dbReference>
<evidence type="ECO:0000256" key="4">
    <source>
        <dbReference type="ARBA" id="ARBA00022452"/>
    </source>
</evidence>
<dbReference type="GO" id="GO:0009279">
    <property type="term" value="C:cell outer membrane"/>
    <property type="evidence" value="ECO:0007669"/>
    <property type="project" value="UniProtKB-SubCell"/>
</dbReference>
<dbReference type="GO" id="GO:0044718">
    <property type="term" value="P:siderophore transmembrane transport"/>
    <property type="evidence" value="ECO:0007669"/>
    <property type="project" value="TreeGrafter"/>
</dbReference>
<dbReference type="HOGENOM" id="CLU_390261_0_0_4"/>
<dbReference type="InterPro" id="IPR036942">
    <property type="entry name" value="Beta-barrel_TonB_sf"/>
</dbReference>
<dbReference type="InterPro" id="IPR039426">
    <property type="entry name" value="TonB-dep_rcpt-like"/>
</dbReference>
<keyword evidence="7 12" id="KW-0798">TonB box</keyword>
<evidence type="ECO:0000256" key="13">
    <source>
        <dbReference type="SAM" id="SignalP"/>
    </source>
</evidence>
<keyword evidence="17" id="KW-1185">Reference proteome</keyword>
<dbReference type="Gene3D" id="2.60.40.1120">
    <property type="entry name" value="Carboxypeptidase-like, regulatory domain"/>
    <property type="match status" value="1"/>
</dbReference>
<accession>A0A0B6S7C2</accession>
<gene>
    <name evidence="16" type="ORF">BGL_2c22550</name>
</gene>
<evidence type="ECO:0000259" key="14">
    <source>
        <dbReference type="Pfam" id="PF00593"/>
    </source>
</evidence>
<evidence type="ECO:0000259" key="15">
    <source>
        <dbReference type="Pfam" id="PF07715"/>
    </source>
</evidence>
<dbReference type="GO" id="GO:0015344">
    <property type="term" value="F:siderophore uptake transmembrane transporter activity"/>
    <property type="evidence" value="ECO:0007669"/>
    <property type="project" value="TreeGrafter"/>
</dbReference>
<sequence>MTTLTPISRAVLLAALALASLPARAAAPGVALGGTVTDTAGAPVDAAEVVLTDAAGHQVARLATDPAGRFTAAPVAPGTYSLSVSSPGFAAVTRTVSPAAGHPAEIAVTLPVDVTAQNVPTISVTARRLDAARNGLLPETGSSIYRITSKDIEAMPQGADTPLNRVLLQAPGVANDSYGQLHVRGDHADLQYRINGILIPEPISGFGQSLDTRIIDQVNLLTGALPAEYGYRTAGIVDIRTKSGDALGNGGAIDVYGGSHQTLKTSADVYGNQGNLSYFFTGSLGVNNLGIEAPTSSADPLHDHTRQGDAFGYLSYVIDPRTRVSLMFGTTANQFEIPNTPGLTPNFTLAGTPAFDSANLDETQSELNNFAVIALQGTNGAALDYQVAFFTRYTRTQFNPDPIGDLIYNGVASQDFHSDTAYGLQADTTYRLGDHHTLRAGVFLQQEHAQFRDSVSVFPTDADGNQASDVPFPIASASSKTGYLYSAYLQDEWKLDSRLTVNYGVRYDGMDQYVTANQLSPRVGLVFKATETTTLHAGYSRYFTPPSFELVSNSTIGAYTGTTNQSAVTQNSAVQPERDDYFDLGVIQEVGAMTFGLDAYYKKAHNLLDLGQFGSALIYTPFNYQYGRVYGVEFTANYKHENVSAYLNVAFSRAMGKNVNSAQFNFDPDELAYISNHWVNLDHDQRVTISFGGAYSWRRTTFSFDGIVGSGLREGFANTGKLPVYEQVDLSVVQHLDLPWLGKADGRLVLVNAFGSNYALRDGSGIGVFAPQYGPTRAVYAGVTKYF</sequence>
<dbReference type="PROSITE" id="PS52016">
    <property type="entry name" value="TONB_DEPENDENT_REC_3"/>
    <property type="match status" value="1"/>
</dbReference>
<dbReference type="InterPro" id="IPR008969">
    <property type="entry name" value="CarboxyPept-like_regulatory"/>
</dbReference>
<evidence type="ECO:0000256" key="9">
    <source>
        <dbReference type="ARBA" id="ARBA00023170"/>
    </source>
</evidence>
<dbReference type="InterPro" id="IPR000531">
    <property type="entry name" value="Beta-barrel_TonB"/>
</dbReference>
<organism evidence="16 17">
    <name type="scientific">Burkholderia plantarii</name>
    <dbReference type="NCBI Taxonomy" id="41899"/>
    <lineage>
        <taxon>Bacteria</taxon>
        <taxon>Pseudomonadati</taxon>
        <taxon>Pseudomonadota</taxon>
        <taxon>Betaproteobacteria</taxon>
        <taxon>Burkholderiales</taxon>
        <taxon>Burkholderiaceae</taxon>
        <taxon>Burkholderia</taxon>
    </lineage>
</organism>
<keyword evidence="8 11" id="KW-0472">Membrane</keyword>
<feature type="domain" description="TonB-dependent receptor plug" evidence="15">
    <location>
        <begin position="139"/>
        <end position="235"/>
    </location>
</feature>
<evidence type="ECO:0000256" key="8">
    <source>
        <dbReference type="ARBA" id="ARBA00023136"/>
    </source>
</evidence>
<dbReference type="InterPro" id="IPR012910">
    <property type="entry name" value="Plug_dom"/>
</dbReference>
<keyword evidence="4 11" id="KW-1134">Transmembrane beta strand</keyword>
<evidence type="ECO:0000256" key="2">
    <source>
        <dbReference type="ARBA" id="ARBA00009810"/>
    </source>
</evidence>
<evidence type="ECO:0000256" key="11">
    <source>
        <dbReference type="PROSITE-ProRule" id="PRU01360"/>
    </source>
</evidence>
<dbReference type="AlphaFoldDB" id="A0A0B6S7C2"/>
<keyword evidence="10 11" id="KW-0998">Cell outer membrane</keyword>
<dbReference type="PANTHER" id="PTHR30069:SF29">
    <property type="entry name" value="HEMOGLOBIN AND HEMOGLOBIN-HAPTOGLOBIN-BINDING PROTEIN 1-RELATED"/>
    <property type="match status" value="1"/>
</dbReference>
<dbReference type="Pfam" id="PF07715">
    <property type="entry name" value="Plug"/>
    <property type="match status" value="1"/>
</dbReference>
<dbReference type="SUPFAM" id="SSF56935">
    <property type="entry name" value="Porins"/>
    <property type="match status" value="1"/>
</dbReference>
<dbReference type="PANTHER" id="PTHR30069">
    <property type="entry name" value="TONB-DEPENDENT OUTER MEMBRANE RECEPTOR"/>
    <property type="match status" value="1"/>
</dbReference>
<evidence type="ECO:0000256" key="6">
    <source>
        <dbReference type="ARBA" id="ARBA00022729"/>
    </source>
</evidence>
<evidence type="ECO:0000256" key="1">
    <source>
        <dbReference type="ARBA" id="ARBA00004571"/>
    </source>
</evidence>
<dbReference type="Gene3D" id="2.40.170.20">
    <property type="entry name" value="TonB-dependent receptor, beta-barrel domain"/>
    <property type="match status" value="1"/>
</dbReference>
<comment type="subcellular location">
    <subcellularLocation>
        <location evidence="1 11">Cell outer membrane</location>
        <topology evidence="1 11">Multi-pass membrane protein</topology>
    </subcellularLocation>
</comment>
<evidence type="ECO:0000256" key="5">
    <source>
        <dbReference type="ARBA" id="ARBA00022692"/>
    </source>
</evidence>
<feature type="chain" id="PRO_5002110388" evidence="13">
    <location>
        <begin position="26"/>
        <end position="787"/>
    </location>
</feature>
<dbReference type="Gene3D" id="2.170.130.10">
    <property type="entry name" value="TonB-dependent receptor, plug domain"/>
    <property type="match status" value="1"/>
</dbReference>
<proteinExistence type="inferred from homology"/>
<evidence type="ECO:0000313" key="16">
    <source>
        <dbReference type="EMBL" id="AJK50314.1"/>
    </source>
</evidence>
<keyword evidence="5 11" id="KW-0812">Transmembrane</keyword>
<feature type="domain" description="TonB-dependent receptor-like beta-barrel" evidence="14">
    <location>
        <begin position="299"/>
        <end position="732"/>
    </location>
</feature>
<keyword evidence="3 11" id="KW-0813">Transport</keyword>
<dbReference type="KEGG" id="bgp:BGL_2c22550"/>
<dbReference type="RefSeq" id="WP_080937477.1">
    <property type="nucleotide sequence ID" value="NZ_BSTO01000020.1"/>
</dbReference>
<reference evidence="17" key="1">
    <citation type="submission" date="2011-03" db="EMBL/GenBank/DDBJ databases">
        <authorList>
            <person name="Voget S."/>
            <person name="Streit W.R."/>
            <person name="Jaeger K.E."/>
            <person name="Daniel R."/>
        </authorList>
    </citation>
    <scope>NUCLEOTIDE SEQUENCE [LARGE SCALE GENOMIC DNA]</scope>
    <source>
        <strain evidence="17">PG1</strain>
    </source>
</reference>
<evidence type="ECO:0000256" key="3">
    <source>
        <dbReference type="ARBA" id="ARBA00022448"/>
    </source>
</evidence>
<feature type="signal peptide" evidence="13">
    <location>
        <begin position="1"/>
        <end position="25"/>
    </location>
</feature>
<dbReference type="InterPro" id="IPR037066">
    <property type="entry name" value="Plug_dom_sf"/>
</dbReference>